<feature type="domain" description="Rieske" evidence="9">
    <location>
        <begin position="73"/>
        <end position="170"/>
    </location>
</feature>
<name>W8UJU6_KLEPN</name>
<evidence type="ECO:0000256" key="5">
    <source>
        <dbReference type="ARBA" id="ARBA00023002"/>
    </source>
</evidence>
<dbReference type="AlphaFoldDB" id="W8UJU6"/>
<dbReference type="CDD" id="cd08879">
    <property type="entry name" value="RHO_alpha_C_AntDO-like"/>
    <property type="match status" value="1"/>
</dbReference>
<evidence type="ECO:0000256" key="3">
    <source>
        <dbReference type="ARBA" id="ARBA00022723"/>
    </source>
</evidence>
<dbReference type="GO" id="GO:0018623">
    <property type="term" value="F:benzoate 1,2-dioxygenase activity"/>
    <property type="evidence" value="ECO:0007669"/>
    <property type="project" value="UniProtKB-EC"/>
</dbReference>
<dbReference type="EC" id="1.14.12.-" evidence="10"/>
<keyword evidence="6" id="KW-0408">Iron</keyword>
<evidence type="ECO:0000256" key="1">
    <source>
        <dbReference type="ARBA" id="ARBA00008751"/>
    </source>
</evidence>
<keyword evidence="3" id="KW-0479">Metal-binding</keyword>
<dbReference type="InterPro" id="IPR015879">
    <property type="entry name" value="Ring_hydroxy_dOase_asu_C_dom"/>
</dbReference>
<dbReference type="Gene3D" id="3.90.380.10">
    <property type="entry name" value="Naphthalene 1,2-dioxygenase Alpha Subunit, Chain A, domain 1"/>
    <property type="match status" value="1"/>
</dbReference>
<evidence type="ECO:0000313" key="11">
    <source>
        <dbReference type="Proteomes" id="UP000019586"/>
    </source>
</evidence>
<comment type="similarity">
    <text evidence="1">Belongs to the bacterial ring-hydroxylating dioxygenase alpha subunit family.</text>
</comment>
<evidence type="ECO:0000256" key="7">
    <source>
        <dbReference type="ARBA" id="ARBA00023014"/>
    </source>
</evidence>
<dbReference type="PATRIC" id="fig|1420013.3.peg.2413"/>
<dbReference type="GO" id="GO:0005506">
    <property type="term" value="F:iron ion binding"/>
    <property type="evidence" value="ECO:0007669"/>
    <property type="project" value="InterPro"/>
</dbReference>
<dbReference type="PROSITE" id="PS00570">
    <property type="entry name" value="RING_HYDROXYL_ALPHA"/>
    <property type="match status" value="1"/>
</dbReference>
<dbReference type="PRINTS" id="PR00090">
    <property type="entry name" value="RNGDIOXGNASE"/>
</dbReference>
<evidence type="ECO:0000256" key="2">
    <source>
        <dbReference type="ARBA" id="ARBA00022714"/>
    </source>
</evidence>
<dbReference type="SUPFAM" id="SSF50022">
    <property type="entry name" value="ISP domain"/>
    <property type="match status" value="1"/>
</dbReference>
<keyword evidence="7" id="KW-0411">Iron-sulfur</keyword>
<dbReference type="Gene3D" id="2.102.10.10">
    <property type="entry name" value="Rieske [2Fe-2S] iron-sulphur domain"/>
    <property type="match status" value="1"/>
</dbReference>
<dbReference type="GO" id="GO:0051537">
    <property type="term" value="F:2 iron, 2 sulfur cluster binding"/>
    <property type="evidence" value="ECO:0007669"/>
    <property type="project" value="UniProtKB-KW"/>
</dbReference>
<dbReference type="PANTHER" id="PTHR43756:SF1">
    <property type="entry name" value="3-PHENYLPROPIONATE_CINNAMIC ACID DIOXYGENASE SUBUNIT ALPHA"/>
    <property type="match status" value="1"/>
</dbReference>
<dbReference type="EMBL" id="CP006918">
    <property type="protein sequence ID" value="AHM79340.1"/>
    <property type="molecule type" value="Genomic_DNA"/>
</dbReference>
<keyword evidence="4 10" id="KW-0223">Dioxygenase</keyword>
<accession>W8UJU6</accession>
<evidence type="ECO:0000256" key="8">
    <source>
        <dbReference type="ARBA" id="ARBA00023027"/>
    </source>
</evidence>
<dbReference type="InterPro" id="IPR017941">
    <property type="entry name" value="Rieske_2Fe-2S"/>
</dbReference>
<reference evidence="10 11" key="1">
    <citation type="journal article" date="2014" name="Proc. Natl. Acad. Sci. U.S.A.">
        <title>Molecular dissection of the evolution of carbapenem-resistant multilocus sequence type 258 Klebsiella pneumoniae.</title>
        <authorList>
            <person name="Deleo F.R."/>
            <person name="Chen L."/>
            <person name="Porcella S.F."/>
            <person name="Martens C.A."/>
            <person name="Kobayashi S.D."/>
            <person name="Porter A.R."/>
            <person name="Chavda K.D."/>
            <person name="Jacobs M.R."/>
            <person name="Mathema B."/>
            <person name="Olsen R.J."/>
            <person name="Bonomo R.A."/>
            <person name="Musser J.M."/>
            <person name="Kreiswirth B.N."/>
        </authorList>
    </citation>
    <scope>NUCLEOTIDE SEQUENCE [LARGE SCALE GENOMIC DNA]</scope>
    <source>
        <strain evidence="10">30684/NJST258_2</strain>
    </source>
</reference>
<dbReference type="Pfam" id="PF00355">
    <property type="entry name" value="Rieske"/>
    <property type="match status" value="1"/>
</dbReference>
<dbReference type="SUPFAM" id="SSF55961">
    <property type="entry name" value="Bet v1-like"/>
    <property type="match status" value="1"/>
</dbReference>
<dbReference type="EC" id="1.14.12.10" evidence="10"/>
<evidence type="ECO:0000256" key="4">
    <source>
        <dbReference type="ARBA" id="ARBA00022964"/>
    </source>
</evidence>
<dbReference type="Pfam" id="PF00848">
    <property type="entry name" value="Ring_hydroxyl_A"/>
    <property type="match status" value="1"/>
</dbReference>
<evidence type="ECO:0000313" key="10">
    <source>
        <dbReference type="EMBL" id="AHM79340.1"/>
    </source>
</evidence>
<gene>
    <name evidence="10" type="ORF">KPNJ2_02560</name>
</gene>
<keyword evidence="8" id="KW-0520">NAD</keyword>
<dbReference type="Proteomes" id="UP000019586">
    <property type="component" value="Chromosome"/>
</dbReference>
<keyword evidence="2" id="KW-0001">2Fe-2S</keyword>
<evidence type="ECO:0000256" key="6">
    <source>
        <dbReference type="ARBA" id="ARBA00023004"/>
    </source>
</evidence>
<sequence>MHSKTKNSPCFFHPESCRRDRLMQKTLSTLKDKINNALVVDRENHIYRCHRSIFTDQQLFDFEMKHIFEGNWVFLAHESQIAEPGDYYTLTLGRQPVIITRDKKNELHALINSCAHRGAMLCRRKTGNKNSFTCPFHGWTFSNNGKLLKAKDESTGGYPPSFKQDGSHDLQKLPRFQSYRGFLFGSLNADVQPLEAYLGETCKIIDLIVDQAPEGLEVLKGSSSYVYEGNWKLGAENGADGYHVSVVHWNYASTMSRRNYEAEGTHAVDANGWSKSLGGGYGFDNGHMLLWTRALNPEVRPVYAHRERLQAEFGERRADQMVNETRNLCLYPNVYLMDQFSTQIRVIRPIAVDKTEVTIWCFAPKGESDQARALRIRQYEDFFNVSGMGTPDDLEEFSACQRGYLGENLPWSDLSRGALRWVDGADEHAQHAGFSPRLSGVKSEDEALYIAHHHHWQTLMLAAIEQEQQRYDQSITQRVEVA</sequence>
<dbReference type="InterPro" id="IPR036922">
    <property type="entry name" value="Rieske_2Fe-2S_sf"/>
</dbReference>
<dbReference type="HOGENOM" id="CLU_026244_4_1_6"/>
<dbReference type="PANTHER" id="PTHR43756">
    <property type="entry name" value="CHOLINE MONOOXYGENASE, CHLOROPLASTIC"/>
    <property type="match status" value="1"/>
</dbReference>
<protein>
    <submittedName>
        <fullName evidence="10">Benzoate 1,2-dioxygenase alpha subunit</fullName>
        <ecNumber evidence="10">1.14.12.-</ecNumber>
        <ecNumber evidence="10">1.14.12.10</ecNumber>
    </submittedName>
</protein>
<dbReference type="KEGG" id="kps:KPNJ2_02560"/>
<organism evidence="10 11">
    <name type="scientific">Klebsiella pneumoniae 30684/NJST258_2</name>
    <dbReference type="NCBI Taxonomy" id="1420013"/>
    <lineage>
        <taxon>Bacteria</taxon>
        <taxon>Pseudomonadati</taxon>
        <taxon>Pseudomonadota</taxon>
        <taxon>Gammaproteobacteria</taxon>
        <taxon>Enterobacterales</taxon>
        <taxon>Enterobacteriaceae</taxon>
        <taxon>Klebsiella/Raoultella group</taxon>
        <taxon>Klebsiella</taxon>
        <taxon>Klebsiella pneumoniae complex</taxon>
    </lineage>
</organism>
<dbReference type="InterPro" id="IPR015881">
    <property type="entry name" value="ARHD_Rieske_2Fe_2S"/>
</dbReference>
<proteinExistence type="inferred from homology"/>
<keyword evidence="5 10" id="KW-0560">Oxidoreductase</keyword>
<evidence type="ECO:0000259" key="9">
    <source>
        <dbReference type="PROSITE" id="PS51296"/>
    </source>
</evidence>
<dbReference type="InterPro" id="IPR001663">
    <property type="entry name" value="Rng_hydr_dOase-A"/>
</dbReference>
<dbReference type="PROSITE" id="PS51296">
    <property type="entry name" value="RIESKE"/>
    <property type="match status" value="1"/>
</dbReference>